<protein>
    <submittedName>
        <fullName evidence="1">Uncharacterized protein</fullName>
    </submittedName>
</protein>
<organism evidence="1 2">
    <name type="scientific">Aureobasidium vineae</name>
    <dbReference type="NCBI Taxonomy" id="2773715"/>
    <lineage>
        <taxon>Eukaryota</taxon>
        <taxon>Fungi</taxon>
        <taxon>Dikarya</taxon>
        <taxon>Ascomycota</taxon>
        <taxon>Pezizomycotina</taxon>
        <taxon>Dothideomycetes</taxon>
        <taxon>Dothideomycetidae</taxon>
        <taxon>Dothideales</taxon>
        <taxon>Saccotheciaceae</taxon>
        <taxon>Aureobasidium</taxon>
    </lineage>
</organism>
<dbReference type="EMBL" id="CAIJEN010000007">
    <property type="protein sequence ID" value="CAD0088933.1"/>
    <property type="molecule type" value="Genomic_DNA"/>
</dbReference>
<dbReference type="AlphaFoldDB" id="A0A9N8PC58"/>
<proteinExistence type="predicted"/>
<dbReference type="Proteomes" id="UP000716446">
    <property type="component" value="Unassembled WGS sequence"/>
</dbReference>
<accession>A0A9N8PC58</accession>
<comment type="caution">
    <text evidence="1">The sequence shown here is derived from an EMBL/GenBank/DDBJ whole genome shotgun (WGS) entry which is preliminary data.</text>
</comment>
<evidence type="ECO:0000313" key="2">
    <source>
        <dbReference type="Proteomes" id="UP000716446"/>
    </source>
</evidence>
<name>A0A9N8PC58_9PEZI</name>
<evidence type="ECO:0000313" key="1">
    <source>
        <dbReference type="EMBL" id="CAD0088933.1"/>
    </source>
</evidence>
<gene>
    <name evidence="1" type="ORF">AWRI4619_LOCUS5518</name>
</gene>
<sequence length="126" mass="14020">MVLLRDALLPFKNFDEVVIPIPGGKGKQQLGMRHTEPHWMSFIAELMTKLTTQKSVLKVAQSLLGPKLAAENAYGFQYEHSLVLPEAAVGGQALRLLRYTPAVVDDTTPEVTFEYGFADYYTAPHI</sequence>
<reference evidence="1" key="1">
    <citation type="submission" date="2020-06" db="EMBL/GenBank/DDBJ databases">
        <authorList>
            <person name="Onetto C."/>
        </authorList>
    </citation>
    <scope>NUCLEOTIDE SEQUENCE</scope>
</reference>
<keyword evidence="2" id="KW-1185">Reference proteome</keyword>